<dbReference type="InterPro" id="IPR004564">
    <property type="entry name" value="OM_lipoprot_carrier_LolA-like"/>
</dbReference>
<evidence type="ECO:0000256" key="7">
    <source>
        <dbReference type="ARBA" id="ARBA00022764"/>
    </source>
</evidence>
<sequence length="216" mass="24052" precursor="true">MFKRVFLAVKTVAIAGAACLALMTTPLYADQAESVKRLSELLGKAETLEGRFSQMTLDSAGSYMQETNGSMVLKRPGLFYWHTDAPMEQELISNGKKIWLYDPDLMQVTVQAMDQRLTHTPALLLSGDLSKITESFSVSHQEGGSVVDFTLKPLDPETLFETLRLSFRNGLINDMQLVDGLGQRTNILFSAVKMNQPVDAKRFEFVIPKGVDVIEE</sequence>
<dbReference type="Gene3D" id="2.50.20.10">
    <property type="entry name" value="Lipoprotein localisation LolA/LolB/LppX"/>
    <property type="match status" value="1"/>
</dbReference>
<protein>
    <recommendedName>
        <fullName evidence="4 10">Outer-membrane lipoprotein carrier protein</fullName>
    </recommendedName>
</protein>
<comment type="similarity">
    <text evidence="2 10">Belongs to the LolA family.</text>
</comment>
<dbReference type="PANTHER" id="PTHR35869">
    <property type="entry name" value="OUTER-MEMBRANE LIPOPROTEIN CARRIER PROTEIN"/>
    <property type="match status" value="1"/>
</dbReference>
<keyword evidence="6 10" id="KW-0732">Signal</keyword>
<comment type="subunit">
    <text evidence="3 10">Monomer.</text>
</comment>
<dbReference type="HAMAP" id="MF_00240">
    <property type="entry name" value="LolA"/>
    <property type="match status" value="1"/>
</dbReference>
<evidence type="ECO:0000313" key="12">
    <source>
        <dbReference type="Proteomes" id="UP001173465"/>
    </source>
</evidence>
<dbReference type="GO" id="GO:0042953">
    <property type="term" value="P:lipoprotein transport"/>
    <property type="evidence" value="ECO:0007669"/>
    <property type="project" value="InterPro"/>
</dbReference>
<comment type="caution">
    <text evidence="11">The sequence shown here is derived from an EMBL/GenBank/DDBJ whole genome shotgun (WGS) entry which is preliminary data.</text>
</comment>
<accession>A0AAW7DT71</accession>
<dbReference type="GO" id="GO:0044874">
    <property type="term" value="P:lipoprotein localization to outer membrane"/>
    <property type="evidence" value="ECO:0007669"/>
    <property type="project" value="UniProtKB-UniRule"/>
</dbReference>
<evidence type="ECO:0000256" key="4">
    <source>
        <dbReference type="ARBA" id="ARBA00014035"/>
    </source>
</evidence>
<keyword evidence="7 10" id="KW-0574">Periplasm</keyword>
<reference evidence="11" key="1">
    <citation type="submission" date="2020-06" db="EMBL/GenBank/DDBJ databases">
        <authorList>
            <person name="Dong N."/>
        </authorList>
    </citation>
    <scope>NUCLEOTIDE SEQUENCE</scope>
    <source>
        <strain evidence="11">DF46-2-2</strain>
    </source>
</reference>
<dbReference type="PANTHER" id="PTHR35869:SF1">
    <property type="entry name" value="OUTER-MEMBRANE LIPOPROTEIN CARRIER PROTEIN"/>
    <property type="match status" value="1"/>
</dbReference>
<evidence type="ECO:0000256" key="10">
    <source>
        <dbReference type="HAMAP-Rule" id="MF_00240"/>
    </source>
</evidence>
<dbReference type="SUPFAM" id="SSF89392">
    <property type="entry name" value="Prokaryotic lipoproteins and lipoprotein localization factors"/>
    <property type="match status" value="1"/>
</dbReference>
<dbReference type="GO" id="GO:0030288">
    <property type="term" value="C:outer membrane-bounded periplasmic space"/>
    <property type="evidence" value="ECO:0007669"/>
    <property type="project" value="TreeGrafter"/>
</dbReference>
<dbReference type="InterPro" id="IPR018323">
    <property type="entry name" value="OM_lipoprot_carrier_LolA_Pbac"/>
</dbReference>
<evidence type="ECO:0000256" key="5">
    <source>
        <dbReference type="ARBA" id="ARBA00022448"/>
    </source>
</evidence>
<dbReference type="RefSeq" id="WP_286594307.1">
    <property type="nucleotide sequence ID" value="NZ_JACANB010000007.1"/>
</dbReference>
<keyword evidence="8 10" id="KW-0653">Protein transport</keyword>
<reference evidence="11" key="2">
    <citation type="journal article" date="2022" name="Sci. Total Environ.">
        <title>Prevalence, transmission, and molecular epidemiology of tet(X)-positive bacteria among humans, animals, and environmental niches in China: An epidemiological, and genomic-based study.</title>
        <authorList>
            <person name="Dong N."/>
            <person name="Zeng Y."/>
            <person name="Cai C."/>
            <person name="Sun C."/>
            <person name="Lu J."/>
            <person name="Liu C."/>
            <person name="Zhou H."/>
            <person name="Sun Q."/>
            <person name="Shu L."/>
            <person name="Wang H."/>
            <person name="Wang Y."/>
            <person name="Wang S."/>
            <person name="Wu C."/>
            <person name="Chan E.W."/>
            <person name="Chen G."/>
            <person name="Shen Z."/>
            <person name="Chen S."/>
            <person name="Zhang R."/>
        </authorList>
    </citation>
    <scope>NUCLEOTIDE SEQUENCE</scope>
    <source>
        <strain evidence="11">DF46-2-2</strain>
    </source>
</reference>
<proteinExistence type="inferred from homology"/>
<evidence type="ECO:0000313" key="11">
    <source>
        <dbReference type="EMBL" id="MDM1697034.1"/>
    </source>
</evidence>
<comment type="function">
    <text evidence="10">Participates in the translocation of lipoproteins from the inner membrane to the outer membrane. Only forms a complex with a lipoprotein if the residue after the N-terminal Cys is not an aspartate (The Asp acts as a targeting signal to indicate that the lipoprotein should stay in the inner membrane).</text>
</comment>
<feature type="chain" id="PRO_5043066716" description="Outer-membrane lipoprotein carrier protein" evidence="10">
    <location>
        <begin position="30"/>
        <end position="216"/>
    </location>
</feature>
<dbReference type="Pfam" id="PF03548">
    <property type="entry name" value="LolA"/>
    <property type="match status" value="1"/>
</dbReference>
<evidence type="ECO:0000256" key="1">
    <source>
        <dbReference type="ARBA" id="ARBA00004418"/>
    </source>
</evidence>
<feature type="signal peptide" evidence="10">
    <location>
        <begin position="1"/>
        <end position="29"/>
    </location>
</feature>
<evidence type="ECO:0000256" key="6">
    <source>
        <dbReference type="ARBA" id="ARBA00022729"/>
    </source>
</evidence>
<evidence type="ECO:0000256" key="9">
    <source>
        <dbReference type="ARBA" id="ARBA00023186"/>
    </source>
</evidence>
<organism evidence="11 12">
    <name type="scientific">Thiopseudomonas alkaliphila</name>
    <dbReference type="NCBI Taxonomy" id="1697053"/>
    <lineage>
        <taxon>Bacteria</taxon>
        <taxon>Pseudomonadati</taxon>
        <taxon>Pseudomonadota</taxon>
        <taxon>Gammaproteobacteria</taxon>
        <taxon>Pseudomonadales</taxon>
        <taxon>Pseudomonadaceae</taxon>
        <taxon>Thiopseudomonas</taxon>
    </lineage>
</organism>
<comment type="subcellular location">
    <subcellularLocation>
        <location evidence="1 10">Periplasm</location>
    </subcellularLocation>
</comment>
<name>A0AAW7DT71_9GAMM</name>
<evidence type="ECO:0000256" key="2">
    <source>
        <dbReference type="ARBA" id="ARBA00007615"/>
    </source>
</evidence>
<dbReference type="EMBL" id="JACANB010000007">
    <property type="protein sequence ID" value="MDM1697034.1"/>
    <property type="molecule type" value="Genomic_DNA"/>
</dbReference>
<dbReference type="AlphaFoldDB" id="A0AAW7DT71"/>
<dbReference type="NCBIfam" id="TIGR00547">
    <property type="entry name" value="lolA"/>
    <property type="match status" value="1"/>
</dbReference>
<dbReference type="Proteomes" id="UP001173465">
    <property type="component" value="Unassembled WGS sequence"/>
</dbReference>
<dbReference type="InterPro" id="IPR029046">
    <property type="entry name" value="LolA/LolB/LppX"/>
</dbReference>
<keyword evidence="9 10" id="KW-0143">Chaperone</keyword>
<keyword evidence="5 10" id="KW-0813">Transport</keyword>
<evidence type="ECO:0000256" key="8">
    <source>
        <dbReference type="ARBA" id="ARBA00022927"/>
    </source>
</evidence>
<gene>
    <name evidence="10 11" type="primary">lolA</name>
    <name evidence="11" type="ORF">HX099_10240</name>
</gene>
<dbReference type="CDD" id="cd16325">
    <property type="entry name" value="LolA"/>
    <property type="match status" value="1"/>
</dbReference>
<evidence type="ECO:0000256" key="3">
    <source>
        <dbReference type="ARBA" id="ARBA00011245"/>
    </source>
</evidence>
<keyword evidence="11" id="KW-0449">Lipoprotein</keyword>